<reference evidence="2 3" key="1">
    <citation type="submission" date="2018-12" db="EMBL/GenBank/DDBJ databases">
        <title>Genome sequence and assembly of Colletotrichum trifolii.</title>
        <authorList>
            <person name="Gan P."/>
            <person name="Shirasu K."/>
        </authorList>
    </citation>
    <scope>NUCLEOTIDE SEQUENCE [LARGE SCALE GENOMIC DNA]</scope>
    <source>
        <strain evidence="2 3">543-2</strain>
    </source>
</reference>
<evidence type="ECO:0000313" key="3">
    <source>
        <dbReference type="Proteomes" id="UP000295703"/>
    </source>
</evidence>
<feature type="compositionally biased region" description="Polar residues" evidence="1">
    <location>
        <begin position="1"/>
        <end position="11"/>
    </location>
</feature>
<dbReference type="AlphaFoldDB" id="A0A4R8QXL3"/>
<dbReference type="Pfam" id="PF10346">
    <property type="entry name" value="Con-6"/>
    <property type="match status" value="2"/>
</dbReference>
<comment type="caution">
    <text evidence="2">The sequence shown here is derived from an EMBL/GenBank/DDBJ whole genome shotgun (WGS) entry which is preliminary data.</text>
</comment>
<dbReference type="GO" id="GO:0005737">
    <property type="term" value="C:cytoplasm"/>
    <property type="evidence" value="ECO:0007669"/>
    <property type="project" value="TreeGrafter"/>
</dbReference>
<dbReference type="EMBL" id="RYZW01000135">
    <property type="protein sequence ID" value="TDZ41471.1"/>
    <property type="molecule type" value="Genomic_DNA"/>
</dbReference>
<dbReference type="PANTHER" id="PTHR36576">
    <property type="entry name" value="UPF0654 PROTEIN C11D3.01C-RELATED"/>
    <property type="match status" value="1"/>
</dbReference>
<feature type="region of interest" description="Disordered" evidence="1">
    <location>
        <begin position="1"/>
        <end position="111"/>
    </location>
</feature>
<accession>A0A4R8QXL3</accession>
<evidence type="ECO:0000313" key="2">
    <source>
        <dbReference type="EMBL" id="TDZ41471.1"/>
    </source>
</evidence>
<sequence length="111" mass="12005">MADQDNYSDIQQEVPASADTEKDPENVARGHKATLNNPNVSEEAKERSRQILKDLGEPADEPYEQSGGQATSGDGQKDPSNVARGLKASINNPGVSEEAKEKAQEKLDKLQ</sequence>
<evidence type="ECO:0000256" key="1">
    <source>
        <dbReference type="SAM" id="MobiDB-lite"/>
    </source>
</evidence>
<proteinExistence type="predicted"/>
<protein>
    <submittedName>
        <fullName evidence="2">Conidiation-specific protein 6</fullName>
    </submittedName>
</protein>
<feature type="compositionally biased region" description="Basic and acidic residues" evidence="1">
    <location>
        <begin position="97"/>
        <end position="111"/>
    </location>
</feature>
<dbReference type="InterPro" id="IPR052670">
    <property type="entry name" value="UPF0654_domain"/>
</dbReference>
<dbReference type="InterPro" id="IPR018824">
    <property type="entry name" value="Conidiation-specific_6"/>
</dbReference>
<gene>
    <name evidence="2" type="primary">con-6-1</name>
    <name evidence="2" type="ORF">CTRI78_v009585</name>
</gene>
<feature type="compositionally biased region" description="Basic and acidic residues" evidence="1">
    <location>
        <begin position="19"/>
        <end position="28"/>
    </location>
</feature>
<feature type="compositionally biased region" description="Basic and acidic residues" evidence="1">
    <location>
        <begin position="42"/>
        <end position="56"/>
    </location>
</feature>
<keyword evidence="3" id="KW-1185">Reference proteome</keyword>
<name>A0A4R8QXL3_COLTR</name>
<organism evidence="2 3">
    <name type="scientific">Colletotrichum trifolii</name>
    <dbReference type="NCBI Taxonomy" id="5466"/>
    <lineage>
        <taxon>Eukaryota</taxon>
        <taxon>Fungi</taxon>
        <taxon>Dikarya</taxon>
        <taxon>Ascomycota</taxon>
        <taxon>Pezizomycotina</taxon>
        <taxon>Sordariomycetes</taxon>
        <taxon>Hypocreomycetidae</taxon>
        <taxon>Glomerellales</taxon>
        <taxon>Glomerellaceae</taxon>
        <taxon>Colletotrichum</taxon>
        <taxon>Colletotrichum orbiculare species complex</taxon>
    </lineage>
</organism>
<dbReference type="Proteomes" id="UP000295703">
    <property type="component" value="Unassembled WGS sequence"/>
</dbReference>
<dbReference type="PANTHER" id="PTHR36576:SF1">
    <property type="entry name" value="UPF0654 PROTEIN C11D3.01C-RELATED"/>
    <property type="match status" value="1"/>
</dbReference>